<sequence length="177" mass="20359">MADPNADAPNEMVGDALDAPALETWHSSHSTWLHGFLVRTLRIQAAEADDIVQDTWLRIIRTSLNDVEHPRAFLSRVAVNLFRDRRRREHMRSSHLRLVFDSRRESIDPSAMAEQEGNLELERAILDLPESIRDVFILSRFRSMTNRDIAAQLGISVKTVEWRIGRAIELCAHRLRG</sequence>
<dbReference type="NCBIfam" id="TIGR02937">
    <property type="entry name" value="sigma70-ECF"/>
    <property type="match status" value="1"/>
</dbReference>
<keyword evidence="4" id="KW-0804">Transcription</keyword>
<dbReference type="InterPro" id="IPR013325">
    <property type="entry name" value="RNA_pol_sigma_r2"/>
</dbReference>
<evidence type="ECO:0000256" key="4">
    <source>
        <dbReference type="ARBA" id="ARBA00023163"/>
    </source>
</evidence>
<dbReference type="PATRIC" id="fig|158500.4.peg.3188"/>
<keyword evidence="3" id="KW-0731">Sigma factor</keyword>
<evidence type="ECO:0000259" key="5">
    <source>
        <dbReference type="Pfam" id="PF04542"/>
    </source>
</evidence>
<dbReference type="PANTHER" id="PTHR43133:SF63">
    <property type="entry name" value="RNA POLYMERASE SIGMA FACTOR FECI-RELATED"/>
    <property type="match status" value="1"/>
</dbReference>
<evidence type="ECO:0000256" key="2">
    <source>
        <dbReference type="ARBA" id="ARBA00023015"/>
    </source>
</evidence>
<dbReference type="Gene3D" id="1.10.10.10">
    <property type="entry name" value="Winged helix-like DNA-binding domain superfamily/Winged helix DNA-binding domain"/>
    <property type="match status" value="1"/>
</dbReference>
<accession>A0A031JV62</accession>
<gene>
    <name evidence="7" type="ORF">BV97_03121</name>
</gene>
<evidence type="ECO:0000256" key="1">
    <source>
        <dbReference type="ARBA" id="ARBA00010641"/>
    </source>
</evidence>
<dbReference type="Gene3D" id="1.10.1740.10">
    <property type="match status" value="1"/>
</dbReference>
<dbReference type="eggNOG" id="COG1595">
    <property type="taxonomic scope" value="Bacteria"/>
</dbReference>
<dbReference type="AlphaFoldDB" id="A0A031JV62"/>
<feature type="domain" description="RNA polymerase sigma-70 region 2" evidence="5">
    <location>
        <begin position="28"/>
        <end position="89"/>
    </location>
</feature>
<dbReference type="InterPro" id="IPR036388">
    <property type="entry name" value="WH-like_DNA-bd_sf"/>
</dbReference>
<dbReference type="InterPro" id="IPR013249">
    <property type="entry name" value="RNA_pol_sigma70_r4_t2"/>
</dbReference>
<comment type="caution">
    <text evidence="7">The sequence shown here is derived from an EMBL/GenBank/DDBJ whole genome shotgun (WGS) entry which is preliminary data.</text>
</comment>
<reference evidence="7 8" key="1">
    <citation type="submission" date="2014-03" db="EMBL/GenBank/DDBJ databases">
        <title>Whole genome sequence of Novosphingobium resinovorum KF1.</title>
        <authorList>
            <person name="Gan H.M."/>
            <person name="Gan H.Y."/>
            <person name="Chew T.H."/>
            <person name="Savka M.A."/>
        </authorList>
    </citation>
    <scope>NUCLEOTIDE SEQUENCE [LARGE SCALE GENOMIC DNA]</scope>
    <source>
        <strain evidence="7 8">KF1</strain>
    </source>
</reference>
<dbReference type="GO" id="GO:0003677">
    <property type="term" value="F:DNA binding"/>
    <property type="evidence" value="ECO:0007669"/>
    <property type="project" value="InterPro"/>
</dbReference>
<dbReference type="PANTHER" id="PTHR43133">
    <property type="entry name" value="RNA POLYMERASE ECF-TYPE SIGMA FACTO"/>
    <property type="match status" value="1"/>
</dbReference>
<dbReference type="Pfam" id="PF08281">
    <property type="entry name" value="Sigma70_r4_2"/>
    <property type="match status" value="1"/>
</dbReference>
<feature type="domain" description="RNA polymerase sigma factor 70 region 4 type 2" evidence="6">
    <location>
        <begin position="119"/>
        <end position="170"/>
    </location>
</feature>
<organism evidence="7 8">
    <name type="scientific">Novosphingobium resinovorum</name>
    <dbReference type="NCBI Taxonomy" id="158500"/>
    <lineage>
        <taxon>Bacteria</taxon>
        <taxon>Pseudomonadati</taxon>
        <taxon>Pseudomonadota</taxon>
        <taxon>Alphaproteobacteria</taxon>
        <taxon>Sphingomonadales</taxon>
        <taxon>Sphingomonadaceae</taxon>
        <taxon>Novosphingobium</taxon>
    </lineage>
</organism>
<dbReference type="CDD" id="cd06171">
    <property type="entry name" value="Sigma70_r4"/>
    <property type="match status" value="1"/>
</dbReference>
<name>A0A031JV62_9SPHN</name>
<dbReference type="InterPro" id="IPR013324">
    <property type="entry name" value="RNA_pol_sigma_r3/r4-like"/>
</dbReference>
<dbReference type="SUPFAM" id="SSF88946">
    <property type="entry name" value="Sigma2 domain of RNA polymerase sigma factors"/>
    <property type="match status" value="1"/>
</dbReference>
<dbReference type="InterPro" id="IPR007627">
    <property type="entry name" value="RNA_pol_sigma70_r2"/>
</dbReference>
<dbReference type="Proteomes" id="UP000024329">
    <property type="component" value="Unassembled WGS sequence"/>
</dbReference>
<comment type="similarity">
    <text evidence="1">Belongs to the sigma-70 factor family. ECF subfamily.</text>
</comment>
<dbReference type="InterPro" id="IPR039425">
    <property type="entry name" value="RNA_pol_sigma-70-like"/>
</dbReference>
<evidence type="ECO:0000259" key="6">
    <source>
        <dbReference type="Pfam" id="PF08281"/>
    </source>
</evidence>
<dbReference type="InterPro" id="IPR014284">
    <property type="entry name" value="RNA_pol_sigma-70_dom"/>
</dbReference>
<keyword evidence="2" id="KW-0805">Transcription regulation</keyword>
<dbReference type="GO" id="GO:0016987">
    <property type="term" value="F:sigma factor activity"/>
    <property type="evidence" value="ECO:0007669"/>
    <property type="project" value="UniProtKB-KW"/>
</dbReference>
<dbReference type="EMBL" id="JFYZ01000015">
    <property type="protein sequence ID" value="EZP80703.1"/>
    <property type="molecule type" value="Genomic_DNA"/>
</dbReference>
<dbReference type="Pfam" id="PF04542">
    <property type="entry name" value="Sigma70_r2"/>
    <property type="match status" value="1"/>
</dbReference>
<dbReference type="RefSeq" id="WP_036526817.1">
    <property type="nucleotide sequence ID" value="NZ_JFYZ01000015.1"/>
</dbReference>
<evidence type="ECO:0000256" key="3">
    <source>
        <dbReference type="ARBA" id="ARBA00023082"/>
    </source>
</evidence>
<proteinExistence type="inferred from homology"/>
<protein>
    <submittedName>
        <fullName evidence="7">ECF subfamily RNA polymerase sigma-24 subunit</fullName>
    </submittedName>
</protein>
<dbReference type="SUPFAM" id="SSF88659">
    <property type="entry name" value="Sigma3 and sigma4 domains of RNA polymerase sigma factors"/>
    <property type="match status" value="1"/>
</dbReference>
<dbReference type="GO" id="GO:0006352">
    <property type="term" value="P:DNA-templated transcription initiation"/>
    <property type="evidence" value="ECO:0007669"/>
    <property type="project" value="InterPro"/>
</dbReference>
<evidence type="ECO:0000313" key="7">
    <source>
        <dbReference type="EMBL" id="EZP80703.1"/>
    </source>
</evidence>
<evidence type="ECO:0000313" key="8">
    <source>
        <dbReference type="Proteomes" id="UP000024329"/>
    </source>
</evidence>